<gene>
    <name evidence="5" type="ORF">QC821_19605</name>
</gene>
<organism evidence="5 6">
    <name type="scientific">Franzmannia qiaohouensis</name>
    <dbReference type="NCBI Taxonomy" id="1329370"/>
    <lineage>
        <taxon>Bacteria</taxon>
        <taxon>Pseudomonadati</taxon>
        <taxon>Pseudomonadota</taxon>
        <taxon>Gammaproteobacteria</taxon>
        <taxon>Oceanospirillales</taxon>
        <taxon>Halomonadaceae</taxon>
        <taxon>Franzmannia</taxon>
    </lineage>
</organism>
<dbReference type="Pfam" id="PF00534">
    <property type="entry name" value="Glycos_transf_1"/>
    <property type="match status" value="1"/>
</dbReference>
<dbReference type="Proteomes" id="UP001251374">
    <property type="component" value="Unassembled WGS sequence"/>
</dbReference>
<protein>
    <submittedName>
        <fullName evidence="5">Glycosyltransferase</fullName>
        <ecNumber evidence="5">2.4.-.-</ecNumber>
    </submittedName>
</protein>
<accession>A0ABU1HJ38</accession>
<sequence length="356" mass="38724">MRIALVVTQYEAGGAQKAAINLANGLVRAGHTPTLIFLYKKAEADFYIEPGVVVEHLLPEKRPVALLLFSLPRLVKALRRAGAEQVIAFTHYANLYSALACKLLGMPLVISHRNPLFSYGRLTQLADRWLARLGCLGTVTYVSQAVRDSFEEHYAGQQLKHKVIYNCVDGPRGEADVAPVDGDYLLAVGRLSEQKNHALLIEALARSHYTGDLVILGEGECRASLEALAERLGVASRVKLPGVKRNAEVSAWLQGAKAFYMPSRYEGMSNALLEAVVGRTYTVVSNVPAQVEAVSVGHETYGEVLEIDDVAAWAASMDALQGVARPQPAATVAEALAERYSFARFMADFTSLLPDE</sequence>
<dbReference type="RefSeq" id="WP_309724882.1">
    <property type="nucleotide sequence ID" value="NZ_JARWAM010000019.1"/>
</dbReference>
<dbReference type="GO" id="GO:0016757">
    <property type="term" value="F:glycosyltransferase activity"/>
    <property type="evidence" value="ECO:0007669"/>
    <property type="project" value="UniProtKB-KW"/>
</dbReference>
<evidence type="ECO:0000313" key="6">
    <source>
        <dbReference type="Proteomes" id="UP001251374"/>
    </source>
</evidence>
<reference evidence="5 6" key="1">
    <citation type="submission" date="2023-04" db="EMBL/GenBank/DDBJ databases">
        <title>A long-awaited taxogenomic arrangement of the family Halomonadaceae.</title>
        <authorList>
            <person name="De La Haba R."/>
            <person name="Chuvochina M."/>
            <person name="Wittouck S."/>
            <person name="Arahal D.R."/>
            <person name="Sanchez-Porro C."/>
            <person name="Hugenholtz P."/>
            <person name="Ventosa A."/>
        </authorList>
    </citation>
    <scope>NUCLEOTIDE SEQUENCE [LARGE SCALE GENOMIC DNA]</scope>
    <source>
        <strain evidence="5 6">DSM 26770</strain>
    </source>
</reference>
<evidence type="ECO:0000256" key="2">
    <source>
        <dbReference type="ARBA" id="ARBA00022679"/>
    </source>
</evidence>
<keyword evidence="2 5" id="KW-0808">Transferase</keyword>
<name>A0ABU1HJ38_9GAMM</name>
<evidence type="ECO:0000313" key="5">
    <source>
        <dbReference type="EMBL" id="MDR5907487.1"/>
    </source>
</evidence>
<dbReference type="EMBL" id="JARWAM010000019">
    <property type="protein sequence ID" value="MDR5907487.1"/>
    <property type="molecule type" value="Genomic_DNA"/>
</dbReference>
<feature type="domain" description="Glycosyl transferase family 1" evidence="3">
    <location>
        <begin position="180"/>
        <end position="319"/>
    </location>
</feature>
<dbReference type="EC" id="2.4.-.-" evidence="5"/>
<keyword evidence="1 5" id="KW-0328">Glycosyltransferase</keyword>
<dbReference type="InterPro" id="IPR028098">
    <property type="entry name" value="Glyco_trans_4-like_N"/>
</dbReference>
<dbReference type="Pfam" id="PF13439">
    <property type="entry name" value="Glyco_transf_4"/>
    <property type="match status" value="1"/>
</dbReference>
<dbReference type="InterPro" id="IPR001296">
    <property type="entry name" value="Glyco_trans_1"/>
</dbReference>
<dbReference type="Gene3D" id="3.40.50.2000">
    <property type="entry name" value="Glycogen Phosphorylase B"/>
    <property type="match status" value="2"/>
</dbReference>
<dbReference type="SUPFAM" id="SSF53756">
    <property type="entry name" value="UDP-Glycosyltransferase/glycogen phosphorylase"/>
    <property type="match status" value="1"/>
</dbReference>
<dbReference type="CDD" id="cd03811">
    <property type="entry name" value="GT4_GT28_WabH-like"/>
    <property type="match status" value="1"/>
</dbReference>
<dbReference type="PANTHER" id="PTHR12526:SF510">
    <property type="entry name" value="D-INOSITOL 3-PHOSPHATE GLYCOSYLTRANSFERASE"/>
    <property type="match status" value="1"/>
</dbReference>
<comment type="caution">
    <text evidence="5">The sequence shown here is derived from an EMBL/GenBank/DDBJ whole genome shotgun (WGS) entry which is preliminary data.</text>
</comment>
<proteinExistence type="predicted"/>
<feature type="domain" description="Glycosyltransferase subfamily 4-like N-terminal" evidence="4">
    <location>
        <begin position="13"/>
        <end position="169"/>
    </location>
</feature>
<keyword evidence="6" id="KW-1185">Reference proteome</keyword>
<dbReference type="PANTHER" id="PTHR12526">
    <property type="entry name" value="GLYCOSYLTRANSFERASE"/>
    <property type="match status" value="1"/>
</dbReference>
<evidence type="ECO:0000259" key="4">
    <source>
        <dbReference type="Pfam" id="PF13439"/>
    </source>
</evidence>
<evidence type="ECO:0000259" key="3">
    <source>
        <dbReference type="Pfam" id="PF00534"/>
    </source>
</evidence>
<evidence type="ECO:0000256" key="1">
    <source>
        <dbReference type="ARBA" id="ARBA00022676"/>
    </source>
</evidence>